<evidence type="ECO:0000313" key="3">
    <source>
        <dbReference type="Proteomes" id="UP000284531"/>
    </source>
</evidence>
<gene>
    <name evidence="2" type="ORF">BXY64_2394</name>
</gene>
<feature type="region of interest" description="Disordered" evidence="1">
    <location>
        <begin position="40"/>
        <end position="59"/>
    </location>
</feature>
<evidence type="ECO:0000313" key="2">
    <source>
        <dbReference type="EMBL" id="RKE02306.1"/>
    </source>
</evidence>
<evidence type="ECO:0000256" key="1">
    <source>
        <dbReference type="SAM" id="MobiDB-lite"/>
    </source>
</evidence>
<proteinExistence type="predicted"/>
<dbReference type="OrthoDB" id="1093751at2"/>
<keyword evidence="3" id="KW-1185">Reference proteome</keyword>
<organism evidence="2 3">
    <name type="scientific">Marinifilum flexuosum</name>
    <dbReference type="NCBI Taxonomy" id="1117708"/>
    <lineage>
        <taxon>Bacteria</taxon>
        <taxon>Pseudomonadati</taxon>
        <taxon>Bacteroidota</taxon>
        <taxon>Bacteroidia</taxon>
        <taxon>Marinilabiliales</taxon>
        <taxon>Marinifilaceae</taxon>
    </lineage>
</organism>
<protein>
    <submittedName>
        <fullName evidence="2">Phage tail tube protein</fullName>
    </submittedName>
</protein>
<reference evidence="2 3" key="1">
    <citation type="submission" date="2018-09" db="EMBL/GenBank/DDBJ databases">
        <title>Genomic Encyclopedia of Archaeal and Bacterial Type Strains, Phase II (KMG-II): from individual species to whole genera.</title>
        <authorList>
            <person name="Goeker M."/>
        </authorList>
    </citation>
    <scope>NUCLEOTIDE SEQUENCE [LARGE SCALE GENOMIC DNA]</scope>
    <source>
        <strain evidence="2 3">DSM 21950</strain>
    </source>
</reference>
<dbReference type="AlphaFoldDB" id="A0A419X3G2"/>
<comment type="caution">
    <text evidence="2">The sequence shown here is derived from an EMBL/GenBank/DDBJ whole genome shotgun (WGS) entry which is preliminary data.</text>
</comment>
<name>A0A419X3G2_9BACT</name>
<dbReference type="Proteomes" id="UP000284531">
    <property type="component" value="Unassembled WGS sequence"/>
</dbReference>
<dbReference type="InterPro" id="IPR011855">
    <property type="entry name" value="Phgtail_TP901_1"/>
</dbReference>
<feature type="compositionally biased region" description="Basic and acidic residues" evidence="1">
    <location>
        <begin position="40"/>
        <end position="54"/>
    </location>
</feature>
<dbReference type="Pfam" id="PF06199">
    <property type="entry name" value="Phage_tail_2"/>
    <property type="match status" value="1"/>
</dbReference>
<dbReference type="EMBL" id="RAPQ01000009">
    <property type="protein sequence ID" value="RKE02306.1"/>
    <property type="molecule type" value="Genomic_DNA"/>
</dbReference>
<sequence>MSNTGIIDGGDILVYVETAADTWTAIGHATSCKLGGSTSFRERRTKDTNGKESAPDETETQISVEALALYDGYSFFDMYEKMLAKEMLKIKYAPKDSVAQTGDKYVEGNFWIESCERNDNVAEDSVVSIAFKQKETPTVKTVPV</sequence>
<accession>A0A419X3G2</accession>
<dbReference type="RefSeq" id="WP_120240186.1">
    <property type="nucleotide sequence ID" value="NZ_RAPQ01000009.1"/>
</dbReference>